<dbReference type="RefSeq" id="WP_110265645.1">
    <property type="nucleotide sequence ID" value="NZ_CAWNXA010000007.1"/>
</dbReference>
<evidence type="ECO:0000256" key="1">
    <source>
        <dbReference type="ARBA" id="ARBA00001954"/>
    </source>
</evidence>
<comment type="cofactor">
    <cofactor evidence="11">
        <name>Fe cation</name>
        <dbReference type="ChEBI" id="CHEBI:24875"/>
    </cofactor>
    <text evidence="11">Binds 2 iron ions per subunit.</text>
</comment>
<name>A0A318E5F9_9GAMM</name>
<evidence type="ECO:0000256" key="8">
    <source>
        <dbReference type="ARBA" id="ARBA00023004"/>
    </source>
</evidence>
<sequence>MLSSDKNPDLGAQRDVLDAVAPQVAEFMQRHRDSRKLWMPSDLLPAHEQSDAEHDAEIAALRERARGLPDSVRVALALNLLTEEGLPHFHRLVAQYMGHDGVWAEWNNLWTAEEDRHGCILRDYVRDARLFDMRALEQMQYEYIESGFNPEWKDDPYRLLAYTSLQEKATQTSHANAGRLAGQYEPKLQKILAHICADEARHYAFYRDSFTAVLKADTNRALAALASIAPALAMPGHNIAGYAQMSEVERRAGIYGPREYLRLIEDLLKHWAIDKLDGLSAVGRAAQDKVMQLPKRLQRMAEYIESKAHTRSFSFDFIYQRAFEMAAGRGG</sequence>
<keyword evidence="9" id="KW-0443">Lipid metabolism</keyword>
<protein>
    <submittedName>
        <fullName evidence="12">Fatty acid desaturase</fullName>
    </submittedName>
</protein>
<dbReference type="PANTHER" id="PTHR31155">
    <property type="entry name" value="ACYL- ACYL-CARRIER-PROTEIN DESATURASE-RELATED"/>
    <property type="match status" value="1"/>
</dbReference>
<feature type="binding site" evidence="11">
    <location>
        <position position="202"/>
    </location>
    <ligand>
        <name>Fe cation</name>
        <dbReference type="ChEBI" id="CHEBI:24875"/>
        <label>2</label>
    </ligand>
</feature>
<dbReference type="OrthoDB" id="9772881at2"/>
<feature type="binding site" evidence="11">
    <location>
        <position position="117"/>
    </location>
    <ligand>
        <name>Fe cation</name>
        <dbReference type="ChEBI" id="CHEBI:24875"/>
        <label>1</label>
    </ligand>
</feature>
<accession>A0A318E5F9</accession>
<organism evidence="12 13">
    <name type="scientific">Sinimarinibacterium flocculans</name>
    <dbReference type="NCBI Taxonomy" id="985250"/>
    <lineage>
        <taxon>Bacteria</taxon>
        <taxon>Pseudomonadati</taxon>
        <taxon>Pseudomonadota</taxon>
        <taxon>Gammaproteobacteria</taxon>
        <taxon>Nevskiales</taxon>
        <taxon>Nevskiaceae</taxon>
        <taxon>Sinimarinibacterium</taxon>
    </lineage>
</organism>
<feature type="binding site" evidence="11">
    <location>
        <position position="167"/>
    </location>
    <ligand>
        <name>Fe cation</name>
        <dbReference type="ChEBI" id="CHEBI:24875"/>
        <label>2</label>
    </ligand>
</feature>
<keyword evidence="8 11" id="KW-0408">Iron</keyword>
<dbReference type="GO" id="GO:0046872">
    <property type="term" value="F:metal ion binding"/>
    <property type="evidence" value="ECO:0007669"/>
    <property type="project" value="UniProtKB-KW"/>
</dbReference>
<keyword evidence="6" id="KW-0276">Fatty acid metabolism</keyword>
<evidence type="ECO:0000256" key="7">
    <source>
        <dbReference type="ARBA" id="ARBA00023002"/>
    </source>
</evidence>
<dbReference type="EMBL" id="QICN01000007">
    <property type="protein sequence ID" value="PXV66516.1"/>
    <property type="molecule type" value="Genomic_DNA"/>
</dbReference>
<evidence type="ECO:0000256" key="6">
    <source>
        <dbReference type="ARBA" id="ARBA00022832"/>
    </source>
</evidence>
<comment type="cofactor">
    <cofactor evidence="1">
        <name>Fe(2+)</name>
        <dbReference type="ChEBI" id="CHEBI:29033"/>
    </cofactor>
</comment>
<dbReference type="Proteomes" id="UP000248330">
    <property type="component" value="Unassembled WGS sequence"/>
</dbReference>
<comment type="subunit">
    <text evidence="3">Homodimer.</text>
</comment>
<evidence type="ECO:0000256" key="2">
    <source>
        <dbReference type="ARBA" id="ARBA00008749"/>
    </source>
</evidence>
<dbReference type="Pfam" id="PF03405">
    <property type="entry name" value="FA_desaturase_2"/>
    <property type="match status" value="1"/>
</dbReference>
<feature type="binding site" evidence="11">
    <location>
        <position position="114"/>
    </location>
    <ligand>
        <name>Fe cation</name>
        <dbReference type="ChEBI" id="CHEBI:24875"/>
        <label>2</label>
    </ligand>
</feature>
<proteinExistence type="inferred from homology"/>
<reference evidence="12 13" key="1">
    <citation type="submission" date="2018-04" db="EMBL/GenBank/DDBJ databases">
        <title>Genomic Encyclopedia of Type Strains, Phase IV (KMG-IV): sequencing the most valuable type-strain genomes for metagenomic binning, comparative biology and taxonomic classification.</title>
        <authorList>
            <person name="Goeker M."/>
        </authorList>
    </citation>
    <scope>NUCLEOTIDE SEQUENCE [LARGE SCALE GENOMIC DNA]</scope>
    <source>
        <strain evidence="12 13">DSM 104150</strain>
    </source>
</reference>
<dbReference type="GO" id="GO:0045300">
    <property type="term" value="F:stearoyl-[ACP] desaturase activity"/>
    <property type="evidence" value="ECO:0007669"/>
    <property type="project" value="InterPro"/>
</dbReference>
<keyword evidence="4" id="KW-0444">Lipid biosynthesis</keyword>
<dbReference type="InterPro" id="IPR005067">
    <property type="entry name" value="Fatty_acid_desaturase-2"/>
</dbReference>
<feature type="binding site" evidence="11">
    <location>
        <position position="114"/>
    </location>
    <ligand>
        <name>Fe cation</name>
        <dbReference type="ChEBI" id="CHEBI:24875"/>
        <label>1</label>
    </ligand>
</feature>
<comment type="caution">
    <text evidence="12">The sequence shown here is derived from an EMBL/GenBank/DDBJ whole genome shotgun (WGS) entry which is preliminary data.</text>
</comment>
<feature type="binding site" evidence="11">
    <location>
        <position position="199"/>
    </location>
    <ligand>
        <name>Fe cation</name>
        <dbReference type="ChEBI" id="CHEBI:24875"/>
        <label>1</label>
    </ligand>
</feature>
<feature type="binding site" evidence="11">
    <location>
        <position position="199"/>
    </location>
    <ligand>
        <name>Fe cation</name>
        <dbReference type="ChEBI" id="CHEBI:24875"/>
        <label>2</label>
    </ligand>
</feature>
<evidence type="ECO:0000256" key="3">
    <source>
        <dbReference type="ARBA" id="ARBA00011738"/>
    </source>
</evidence>
<evidence type="ECO:0000256" key="5">
    <source>
        <dbReference type="ARBA" id="ARBA00022723"/>
    </source>
</evidence>
<dbReference type="CDD" id="cd01050">
    <property type="entry name" value="Acyl_ACP_Desat"/>
    <property type="match status" value="1"/>
</dbReference>
<evidence type="ECO:0000313" key="12">
    <source>
        <dbReference type="EMBL" id="PXV66516.1"/>
    </source>
</evidence>
<evidence type="ECO:0000256" key="4">
    <source>
        <dbReference type="ARBA" id="ARBA00022516"/>
    </source>
</evidence>
<keyword evidence="7" id="KW-0560">Oxidoreductase</keyword>
<keyword evidence="10" id="KW-0275">Fatty acid biosynthesis</keyword>
<keyword evidence="13" id="KW-1185">Reference proteome</keyword>
<dbReference type="PIRSF" id="PIRSF000346">
    <property type="entry name" value="Dlt9_acylACP_des"/>
    <property type="match status" value="1"/>
</dbReference>
<dbReference type="InterPro" id="IPR009078">
    <property type="entry name" value="Ferritin-like_SF"/>
</dbReference>
<keyword evidence="5 11" id="KW-0479">Metal-binding</keyword>
<evidence type="ECO:0000313" key="13">
    <source>
        <dbReference type="Proteomes" id="UP000248330"/>
    </source>
</evidence>
<feature type="binding site" evidence="11">
    <location>
        <position position="83"/>
    </location>
    <ligand>
        <name>Fe cation</name>
        <dbReference type="ChEBI" id="CHEBI:24875"/>
        <label>1</label>
    </ligand>
</feature>
<dbReference type="InterPro" id="IPR012348">
    <property type="entry name" value="RNR-like"/>
</dbReference>
<evidence type="ECO:0000256" key="11">
    <source>
        <dbReference type="PIRSR" id="PIRSR000346-1"/>
    </source>
</evidence>
<evidence type="ECO:0000256" key="9">
    <source>
        <dbReference type="ARBA" id="ARBA00023098"/>
    </source>
</evidence>
<dbReference type="AlphaFoldDB" id="A0A318E5F9"/>
<dbReference type="Gene3D" id="1.10.620.20">
    <property type="entry name" value="Ribonucleotide Reductase, subunit A"/>
    <property type="match status" value="1"/>
</dbReference>
<dbReference type="PANTHER" id="PTHR31155:SF9">
    <property type="entry name" value="STEAROYL-[ACYL-CARRIER-PROTEIN] 9-DESATURASE 7, CHLOROPLASTIC"/>
    <property type="match status" value="1"/>
</dbReference>
<evidence type="ECO:0000256" key="10">
    <source>
        <dbReference type="ARBA" id="ARBA00023160"/>
    </source>
</evidence>
<dbReference type="GO" id="GO:0006633">
    <property type="term" value="P:fatty acid biosynthetic process"/>
    <property type="evidence" value="ECO:0007669"/>
    <property type="project" value="UniProtKB-KW"/>
</dbReference>
<dbReference type="SUPFAM" id="SSF47240">
    <property type="entry name" value="Ferritin-like"/>
    <property type="match status" value="1"/>
</dbReference>
<comment type="similarity">
    <text evidence="2">Belongs to the fatty acid desaturase type 2 family.</text>
</comment>
<gene>
    <name evidence="12" type="ORF">C8D93_10780</name>
</gene>